<protein>
    <submittedName>
        <fullName evidence="1">Uncharacterized protein</fullName>
    </submittedName>
</protein>
<dbReference type="AlphaFoldDB" id="A0A9I9E4I3"/>
<organism evidence="1">
    <name type="scientific">Cucumis melo</name>
    <name type="common">Muskmelon</name>
    <dbReference type="NCBI Taxonomy" id="3656"/>
    <lineage>
        <taxon>Eukaryota</taxon>
        <taxon>Viridiplantae</taxon>
        <taxon>Streptophyta</taxon>
        <taxon>Embryophyta</taxon>
        <taxon>Tracheophyta</taxon>
        <taxon>Spermatophyta</taxon>
        <taxon>Magnoliopsida</taxon>
        <taxon>eudicotyledons</taxon>
        <taxon>Gunneridae</taxon>
        <taxon>Pentapetalae</taxon>
        <taxon>rosids</taxon>
        <taxon>fabids</taxon>
        <taxon>Cucurbitales</taxon>
        <taxon>Cucurbitaceae</taxon>
        <taxon>Benincaseae</taxon>
        <taxon>Cucumis</taxon>
    </lineage>
</organism>
<reference evidence="1" key="1">
    <citation type="submission" date="2023-03" db="UniProtKB">
        <authorList>
            <consortium name="EnsemblPlants"/>
        </authorList>
    </citation>
    <scope>IDENTIFICATION</scope>
</reference>
<sequence>MAAETVEPKARSLKRSKQILLVLPIGPTLTLPTNPLCFAFPLGNDFKNGDEFESLRILNCHHHRPIWGRAMEMRKGW</sequence>
<dbReference type="EnsemblPlants" id="MELO3C028632.2.1">
    <property type="protein sequence ID" value="MELO3C028632.2.1"/>
    <property type="gene ID" value="MELO3C028632.2"/>
</dbReference>
<name>A0A9I9E4I3_CUCME</name>
<evidence type="ECO:0000313" key="1">
    <source>
        <dbReference type="EnsemblPlants" id="MELO3C028632.2.1"/>
    </source>
</evidence>
<proteinExistence type="predicted"/>
<accession>A0A9I9E4I3</accession>
<dbReference type="Gramene" id="MELO3C028632.2.1">
    <property type="protein sequence ID" value="MELO3C028632.2.1"/>
    <property type="gene ID" value="MELO3C028632.2"/>
</dbReference>